<dbReference type="PANTHER" id="PTHR46915">
    <property type="entry name" value="UBIQUITIN-LIKE PROTEASE 4-RELATED"/>
    <property type="match status" value="1"/>
</dbReference>
<keyword evidence="8" id="KW-1185">Reference proteome</keyword>
<feature type="domain" description="Ubiquitin-like protease family profile" evidence="6">
    <location>
        <begin position="135"/>
        <end position="295"/>
    </location>
</feature>
<keyword evidence="4" id="KW-0788">Thiol protease</keyword>
<dbReference type="OrthoDB" id="123106at2759"/>
<reference evidence="7 8" key="1">
    <citation type="submission" date="2013-11" db="EMBL/GenBank/DDBJ databases">
        <title>The Genome Sequence of Phytophthora parasitica P1569.</title>
        <authorList>
            <consortium name="The Broad Institute Genomics Platform"/>
            <person name="Russ C."/>
            <person name="Tyler B."/>
            <person name="Panabieres F."/>
            <person name="Shan W."/>
            <person name="Tripathy S."/>
            <person name="Grunwald N."/>
            <person name="Machado M."/>
            <person name="Johnson C.S."/>
            <person name="Arredondo F."/>
            <person name="Hong C."/>
            <person name="Coffey M."/>
            <person name="Young S.K."/>
            <person name="Zeng Q."/>
            <person name="Gargeya S."/>
            <person name="Fitzgerald M."/>
            <person name="Abouelleil A."/>
            <person name="Alvarado L."/>
            <person name="Chapman S.B."/>
            <person name="Gainer-Dewar J."/>
            <person name="Goldberg J."/>
            <person name="Griggs A."/>
            <person name="Gujja S."/>
            <person name="Hansen M."/>
            <person name="Howarth C."/>
            <person name="Imamovic A."/>
            <person name="Ireland A."/>
            <person name="Larimer J."/>
            <person name="McCowan C."/>
            <person name="Murphy C."/>
            <person name="Pearson M."/>
            <person name="Poon T.W."/>
            <person name="Priest M."/>
            <person name="Roberts A."/>
            <person name="Saif S."/>
            <person name="Shea T."/>
            <person name="Sykes S."/>
            <person name="Wortman J."/>
            <person name="Nusbaum C."/>
            <person name="Birren B."/>
        </authorList>
    </citation>
    <scope>NUCLEOTIDE SEQUENCE [LARGE SCALE GENOMIC DNA]</scope>
    <source>
        <strain evidence="7 8">P1569</strain>
    </source>
</reference>
<feature type="region of interest" description="Disordered" evidence="5">
    <location>
        <begin position="1"/>
        <end position="58"/>
    </location>
</feature>
<dbReference type="SUPFAM" id="SSF54001">
    <property type="entry name" value="Cysteine proteinases"/>
    <property type="match status" value="1"/>
</dbReference>
<gene>
    <name evidence="7" type="ORF">F443_17751</name>
</gene>
<keyword evidence="3" id="KW-0378">Hydrolase</keyword>
<dbReference type="InterPro" id="IPR003653">
    <property type="entry name" value="Peptidase_C48_C"/>
</dbReference>
<dbReference type="eggNOG" id="ENOG502RGMH">
    <property type="taxonomic scope" value="Eukaryota"/>
</dbReference>
<comment type="similarity">
    <text evidence="1">Belongs to the peptidase C48 family.</text>
</comment>
<feature type="region of interest" description="Disordered" evidence="5">
    <location>
        <begin position="71"/>
        <end position="98"/>
    </location>
</feature>
<dbReference type="Proteomes" id="UP000018721">
    <property type="component" value="Unassembled WGS sequence"/>
</dbReference>
<dbReference type="Gene3D" id="3.40.395.10">
    <property type="entry name" value="Adenoviral Proteinase, Chain A"/>
    <property type="match status" value="1"/>
</dbReference>
<dbReference type="Pfam" id="PF02902">
    <property type="entry name" value="Peptidase_C48"/>
    <property type="match status" value="1"/>
</dbReference>
<evidence type="ECO:0000313" key="8">
    <source>
        <dbReference type="Proteomes" id="UP000018721"/>
    </source>
</evidence>
<evidence type="ECO:0000313" key="7">
    <source>
        <dbReference type="EMBL" id="ETI36049.1"/>
    </source>
</evidence>
<dbReference type="PANTHER" id="PTHR46915:SF2">
    <property type="entry name" value="UBIQUITIN-LIKE PROTEASE 4"/>
    <property type="match status" value="1"/>
</dbReference>
<feature type="compositionally biased region" description="Acidic residues" evidence="5">
    <location>
        <begin position="36"/>
        <end position="55"/>
    </location>
</feature>
<dbReference type="AlphaFoldDB" id="V9EAA5"/>
<evidence type="ECO:0000256" key="1">
    <source>
        <dbReference type="ARBA" id="ARBA00005234"/>
    </source>
</evidence>
<dbReference type="PROSITE" id="PS50600">
    <property type="entry name" value="ULP_PROTEASE"/>
    <property type="match status" value="1"/>
</dbReference>
<proteinExistence type="inferred from homology"/>
<organism evidence="7 8">
    <name type="scientific">Phytophthora nicotianae P1569</name>
    <dbReference type="NCBI Taxonomy" id="1317065"/>
    <lineage>
        <taxon>Eukaryota</taxon>
        <taxon>Sar</taxon>
        <taxon>Stramenopiles</taxon>
        <taxon>Oomycota</taxon>
        <taxon>Peronosporomycetes</taxon>
        <taxon>Peronosporales</taxon>
        <taxon>Peronosporaceae</taxon>
        <taxon>Phytophthora</taxon>
    </lineage>
</organism>
<dbReference type="GO" id="GO:0008234">
    <property type="term" value="F:cysteine-type peptidase activity"/>
    <property type="evidence" value="ECO:0007669"/>
    <property type="project" value="UniProtKB-KW"/>
</dbReference>
<evidence type="ECO:0000256" key="5">
    <source>
        <dbReference type="SAM" id="MobiDB-lite"/>
    </source>
</evidence>
<protein>
    <recommendedName>
        <fullName evidence="6">Ubiquitin-like protease family profile domain-containing protein</fullName>
    </recommendedName>
</protein>
<sequence>MERAIRSGLRARRTEAPRAVTKGHTLSDKAAQNSESDSEYEESGCDSDDCDESDNDSVVVEPGVPAGERLEEKASHVATLGPSAATRRNKEGGAASRAGTPLVGGYNLKKRPDNSALVLVHDQGTGASEAVQVSIPLFVDDLTSIREGNMLTNSVVNFCITRFTRPTPSLSLACTSVVFFFIACAYANRSTPNQSSSDLQGDWSTYKYVLLPINLQEHWSFVEIQNCTDGSKLYYHIDSVQGGHDSKHIFAVLDWANTVLAARSVTGTAYSYETKPRQSNPVDCGIYMLHYVYKIKTHIDNHKPASIMWQIEAITKGGFKVSKISQARNSLQRQLAKIV</sequence>
<evidence type="ECO:0000256" key="3">
    <source>
        <dbReference type="ARBA" id="ARBA00022801"/>
    </source>
</evidence>
<keyword evidence="2" id="KW-0645">Protease</keyword>
<accession>V9EAA5</accession>
<dbReference type="GO" id="GO:0006508">
    <property type="term" value="P:proteolysis"/>
    <property type="evidence" value="ECO:0007669"/>
    <property type="project" value="UniProtKB-KW"/>
</dbReference>
<dbReference type="InterPro" id="IPR038765">
    <property type="entry name" value="Papain-like_cys_pep_sf"/>
</dbReference>
<evidence type="ECO:0000256" key="2">
    <source>
        <dbReference type="ARBA" id="ARBA00022670"/>
    </source>
</evidence>
<evidence type="ECO:0000256" key="4">
    <source>
        <dbReference type="ARBA" id="ARBA00022807"/>
    </source>
</evidence>
<name>V9EAA5_PHYNI</name>
<dbReference type="GO" id="GO:0016926">
    <property type="term" value="P:protein desumoylation"/>
    <property type="evidence" value="ECO:0007669"/>
    <property type="project" value="UniProtKB-ARBA"/>
</dbReference>
<comment type="caution">
    <text evidence="7">The sequence shown here is derived from an EMBL/GenBank/DDBJ whole genome shotgun (WGS) entry which is preliminary data.</text>
</comment>
<dbReference type="HOGENOM" id="CLU_820088_0_0_1"/>
<evidence type="ECO:0000259" key="6">
    <source>
        <dbReference type="PROSITE" id="PS50600"/>
    </source>
</evidence>
<dbReference type="EMBL" id="ANIZ01003066">
    <property type="protein sequence ID" value="ETI36049.1"/>
    <property type="molecule type" value="Genomic_DNA"/>
</dbReference>